<sequence length="91" mass="10791">MIFFTIILLFIWLLKLTEPAPIPHDESYSFTKGGRTCSIQNGKLFIDGIFKRNLTMTEMKEVKYWSEAFNQFVTSRRRLRMNLHLSSSREL</sequence>
<dbReference type="InterPro" id="IPR010480">
    <property type="entry name" value="Pepsin-I3"/>
</dbReference>
<proteinExistence type="predicted"/>
<dbReference type="Gene3D" id="3.30.1120.50">
    <property type="entry name" value="Pepsin inhibitor-3"/>
    <property type="match status" value="1"/>
</dbReference>
<organism evidence="3 4">
    <name type="scientific">Onchocerca flexuosa</name>
    <dbReference type="NCBI Taxonomy" id="387005"/>
    <lineage>
        <taxon>Eukaryota</taxon>
        <taxon>Metazoa</taxon>
        <taxon>Ecdysozoa</taxon>
        <taxon>Nematoda</taxon>
        <taxon>Chromadorea</taxon>
        <taxon>Rhabditida</taxon>
        <taxon>Spirurina</taxon>
        <taxon>Spiruromorpha</taxon>
        <taxon>Filarioidea</taxon>
        <taxon>Onchocercidae</taxon>
        <taxon>Onchocerca</taxon>
    </lineage>
</organism>
<dbReference type="Pfam" id="PF06394">
    <property type="entry name" value="Pepsin-I3"/>
    <property type="match status" value="1"/>
</dbReference>
<dbReference type="EMBL" id="KZ269980">
    <property type="protein sequence ID" value="OZC11584.1"/>
    <property type="molecule type" value="Genomic_DNA"/>
</dbReference>
<evidence type="ECO:0000259" key="2">
    <source>
        <dbReference type="Pfam" id="PF06394"/>
    </source>
</evidence>
<name>A0A238C2G8_9BILA</name>
<evidence type="ECO:0000256" key="1">
    <source>
        <dbReference type="SAM" id="SignalP"/>
    </source>
</evidence>
<keyword evidence="4" id="KW-1185">Reference proteome</keyword>
<dbReference type="AlphaFoldDB" id="A0A238C2G8"/>
<accession>A0A238C2G8</accession>
<feature type="domain" description="Pepsin inhibitor-3-like repeated" evidence="2">
    <location>
        <begin position="35"/>
        <end position="73"/>
    </location>
</feature>
<keyword evidence="1" id="KW-0732">Signal</keyword>
<feature type="signal peptide" evidence="1">
    <location>
        <begin position="1"/>
        <end position="19"/>
    </location>
</feature>
<dbReference type="Proteomes" id="UP000242913">
    <property type="component" value="Unassembled WGS sequence"/>
</dbReference>
<evidence type="ECO:0000313" key="3">
    <source>
        <dbReference type="EMBL" id="OZC11584.1"/>
    </source>
</evidence>
<dbReference type="OrthoDB" id="5828355at2759"/>
<reference evidence="3 4" key="1">
    <citation type="submission" date="2015-12" db="EMBL/GenBank/DDBJ databases">
        <title>Draft genome of the nematode, Onchocerca flexuosa.</title>
        <authorList>
            <person name="Mitreva M."/>
        </authorList>
    </citation>
    <scope>NUCLEOTIDE SEQUENCE [LARGE SCALE GENOMIC DNA]</scope>
    <source>
        <strain evidence="3">Red Deer</strain>
    </source>
</reference>
<evidence type="ECO:0000313" key="4">
    <source>
        <dbReference type="Proteomes" id="UP000242913"/>
    </source>
</evidence>
<protein>
    <submittedName>
        <fullName evidence="3">Pepsin inhibitor-3-like repeated domain protein</fullName>
    </submittedName>
</protein>
<dbReference type="InterPro" id="IPR038412">
    <property type="entry name" value="Pepsin-I3_sf"/>
</dbReference>
<feature type="chain" id="PRO_5012330776" evidence="1">
    <location>
        <begin position="20"/>
        <end position="91"/>
    </location>
</feature>
<gene>
    <name evidence="3" type="ORF">X798_01444</name>
</gene>
<dbReference type="SUPFAM" id="SSF55149">
    <property type="entry name" value="Pepsin inhibitor-3"/>
    <property type="match status" value="1"/>
</dbReference>